<reference evidence="2" key="1">
    <citation type="submission" date="2016-10" db="EMBL/GenBank/DDBJ databases">
        <authorList>
            <person name="Varghese N."/>
            <person name="Submissions S."/>
        </authorList>
    </citation>
    <scope>NUCLEOTIDE SEQUENCE [LARGE SCALE GENOMIC DNA]</scope>
    <source>
        <strain evidence="2">CECT 8338</strain>
    </source>
</reference>
<dbReference type="AlphaFoldDB" id="A0A1H2G9B6"/>
<evidence type="ECO:0000313" key="1">
    <source>
        <dbReference type="EMBL" id="SDU16233.1"/>
    </source>
</evidence>
<proteinExistence type="predicted"/>
<evidence type="ECO:0000313" key="2">
    <source>
        <dbReference type="Proteomes" id="UP000243924"/>
    </source>
</evidence>
<gene>
    <name evidence="1" type="ORF">SAMN05216210_2139</name>
</gene>
<keyword evidence="2" id="KW-1185">Reference proteome</keyword>
<dbReference type="Proteomes" id="UP000243924">
    <property type="component" value="Chromosome I"/>
</dbReference>
<protein>
    <submittedName>
        <fullName evidence="1">Uncharacterized protein</fullName>
    </submittedName>
</protein>
<accession>A0A1H2G9B6</accession>
<name>A0A1H2G9B6_9GAMM</name>
<sequence length="36" mass="4242">MDNQSLLPDNFSTALRLQNCRKALRYAHKDFECLTK</sequence>
<dbReference type="EMBL" id="LT629787">
    <property type="protein sequence ID" value="SDU16233.1"/>
    <property type="molecule type" value="Genomic_DNA"/>
</dbReference>
<organism evidence="1 2">
    <name type="scientific">Halopseudomonas salegens</name>
    <dbReference type="NCBI Taxonomy" id="1434072"/>
    <lineage>
        <taxon>Bacteria</taxon>
        <taxon>Pseudomonadati</taxon>
        <taxon>Pseudomonadota</taxon>
        <taxon>Gammaproteobacteria</taxon>
        <taxon>Pseudomonadales</taxon>
        <taxon>Pseudomonadaceae</taxon>
        <taxon>Halopseudomonas</taxon>
    </lineage>
</organism>